<dbReference type="Proteomes" id="UP001151760">
    <property type="component" value="Unassembled WGS sequence"/>
</dbReference>
<comment type="caution">
    <text evidence="3">The sequence shown here is derived from an EMBL/GenBank/DDBJ whole genome shotgun (WGS) entry which is preliminary data.</text>
</comment>
<sequence length="124" mass="14218">MIRRSCGSGRSGHEKKRASSTNTEDDHLVWLKPDKVVYASPSHSKGSSPHLVEWNVRVTLGLENANKIPWTEFKEMMTTEYCPDTEIQKMEHELWNLTLKGDDIETYINRFSELSLSVPELVPT</sequence>
<evidence type="ECO:0000259" key="2">
    <source>
        <dbReference type="Pfam" id="PF03732"/>
    </source>
</evidence>
<proteinExistence type="predicted"/>
<protein>
    <submittedName>
        <fullName evidence="3">Zinc finger, CCHC-type, retrotransposon gag domain protein</fullName>
    </submittedName>
</protein>
<evidence type="ECO:0000256" key="1">
    <source>
        <dbReference type="SAM" id="MobiDB-lite"/>
    </source>
</evidence>
<name>A0ABQ4ZEH0_9ASTR</name>
<reference evidence="3" key="2">
    <citation type="submission" date="2022-01" db="EMBL/GenBank/DDBJ databases">
        <authorList>
            <person name="Yamashiro T."/>
            <person name="Shiraishi A."/>
            <person name="Satake H."/>
            <person name="Nakayama K."/>
        </authorList>
    </citation>
    <scope>NUCLEOTIDE SEQUENCE</scope>
</reference>
<dbReference type="Pfam" id="PF03732">
    <property type="entry name" value="Retrotrans_gag"/>
    <property type="match status" value="1"/>
</dbReference>
<dbReference type="EMBL" id="BQNB010011279">
    <property type="protein sequence ID" value="GJS88515.1"/>
    <property type="molecule type" value="Genomic_DNA"/>
</dbReference>
<evidence type="ECO:0000313" key="3">
    <source>
        <dbReference type="EMBL" id="GJS88515.1"/>
    </source>
</evidence>
<organism evidence="3 4">
    <name type="scientific">Tanacetum coccineum</name>
    <dbReference type="NCBI Taxonomy" id="301880"/>
    <lineage>
        <taxon>Eukaryota</taxon>
        <taxon>Viridiplantae</taxon>
        <taxon>Streptophyta</taxon>
        <taxon>Embryophyta</taxon>
        <taxon>Tracheophyta</taxon>
        <taxon>Spermatophyta</taxon>
        <taxon>Magnoliopsida</taxon>
        <taxon>eudicotyledons</taxon>
        <taxon>Gunneridae</taxon>
        <taxon>Pentapetalae</taxon>
        <taxon>asterids</taxon>
        <taxon>campanulids</taxon>
        <taxon>Asterales</taxon>
        <taxon>Asteraceae</taxon>
        <taxon>Asteroideae</taxon>
        <taxon>Anthemideae</taxon>
        <taxon>Anthemidinae</taxon>
        <taxon>Tanacetum</taxon>
    </lineage>
</organism>
<dbReference type="InterPro" id="IPR005162">
    <property type="entry name" value="Retrotrans_gag_dom"/>
</dbReference>
<accession>A0ABQ4ZEH0</accession>
<evidence type="ECO:0000313" key="4">
    <source>
        <dbReference type="Proteomes" id="UP001151760"/>
    </source>
</evidence>
<gene>
    <name evidence="3" type="ORF">Tco_0771151</name>
</gene>
<feature type="domain" description="Retrotransposon gag" evidence="2">
    <location>
        <begin position="67"/>
        <end position="120"/>
    </location>
</feature>
<reference evidence="3" key="1">
    <citation type="journal article" date="2022" name="Int. J. Mol. Sci.">
        <title>Draft Genome of Tanacetum Coccineum: Genomic Comparison of Closely Related Tanacetum-Family Plants.</title>
        <authorList>
            <person name="Yamashiro T."/>
            <person name="Shiraishi A."/>
            <person name="Nakayama K."/>
            <person name="Satake H."/>
        </authorList>
    </citation>
    <scope>NUCLEOTIDE SEQUENCE</scope>
</reference>
<keyword evidence="4" id="KW-1185">Reference proteome</keyword>
<feature type="region of interest" description="Disordered" evidence="1">
    <location>
        <begin position="1"/>
        <end position="26"/>
    </location>
</feature>